<sequence length="88" mass="9731">MVRTILPDRSQTSRSWSPEVADIIGLILAGSVHAINSSAEGSLHYAHVRRRASHWRRSCGGEECSGHCLQRNAPCLSLRGRLCGFLFK</sequence>
<gene>
    <name evidence="1" type="ORF">NEZAVI_LOCUS9371</name>
</gene>
<evidence type="ECO:0000313" key="1">
    <source>
        <dbReference type="EMBL" id="CAH1400059.1"/>
    </source>
</evidence>
<dbReference type="EMBL" id="OV725080">
    <property type="protein sequence ID" value="CAH1400059.1"/>
    <property type="molecule type" value="Genomic_DNA"/>
</dbReference>
<accession>A0A9P0MPD9</accession>
<reference evidence="1" key="1">
    <citation type="submission" date="2022-01" db="EMBL/GenBank/DDBJ databases">
        <authorList>
            <person name="King R."/>
        </authorList>
    </citation>
    <scope>NUCLEOTIDE SEQUENCE</scope>
</reference>
<organism evidence="1 2">
    <name type="scientific">Nezara viridula</name>
    <name type="common">Southern green stink bug</name>
    <name type="synonym">Cimex viridulus</name>
    <dbReference type="NCBI Taxonomy" id="85310"/>
    <lineage>
        <taxon>Eukaryota</taxon>
        <taxon>Metazoa</taxon>
        <taxon>Ecdysozoa</taxon>
        <taxon>Arthropoda</taxon>
        <taxon>Hexapoda</taxon>
        <taxon>Insecta</taxon>
        <taxon>Pterygota</taxon>
        <taxon>Neoptera</taxon>
        <taxon>Paraneoptera</taxon>
        <taxon>Hemiptera</taxon>
        <taxon>Heteroptera</taxon>
        <taxon>Panheteroptera</taxon>
        <taxon>Pentatomomorpha</taxon>
        <taxon>Pentatomoidea</taxon>
        <taxon>Pentatomidae</taxon>
        <taxon>Pentatominae</taxon>
        <taxon>Nezara</taxon>
    </lineage>
</organism>
<keyword evidence="2" id="KW-1185">Reference proteome</keyword>
<evidence type="ECO:0000313" key="2">
    <source>
        <dbReference type="Proteomes" id="UP001152798"/>
    </source>
</evidence>
<name>A0A9P0MPD9_NEZVI</name>
<proteinExistence type="predicted"/>
<dbReference type="AlphaFoldDB" id="A0A9P0MPD9"/>
<dbReference type="Proteomes" id="UP001152798">
    <property type="component" value="Chromosome 4"/>
</dbReference>
<protein>
    <submittedName>
        <fullName evidence="1">Uncharacterized protein</fullName>
    </submittedName>
</protein>